<evidence type="ECO:0000313" key="1">
    <source>
        <dbReference type="EMBL" id="RQH02740.1"/>
    </source>
</evidence>
<accession>A0A3N6PMC3</accession>
<evidence type="ECO:0000313" key="2">
    <source>
        <dbReference type="Proteomes" id="UP000272778"/>
    </source>
</evidence>
<dbReference type="AlphaFoldDB" id="A0A3N6PMC3"/>
<dbReference type="Proteomes" id="UP000272778">
    <property type="component" value="Unassembled WGS sequence"/>
</dbReference>
<dbReference type="RefSeq" id="WP_124153124.1">
    <property type="nucleotide sequence ID" value="NZ_RQIS01000018.1"/>
</dbReference>
<dbReference type="EMBL" id="RQIS01000018">
    <property type="protein sequence ID" value="RQH02740.1"/>
    <property type="molecule type" value="Genomic_DNA"/>
</dbReference>
<proteinExistence type="predicted"/>
<gene>
    <name evidence="1" type="ORF">D1Y85_21645</name>
</gene>
<keyword evidence="2" id="KW-1185">Reference proteome</keyword>
<organism evidence="1 2">
    <name type="scientific">Paraburkholderia dinghuensis</name>
    <dbReference type="NCBI Taxonomy" id="2305225"/>
    <lineage>
        <taxon>Bacteria</taxon>
        <taxon>Pseudomonadati</taxon>
        <taxon>Pseudomonadota</taxon>
        <taxon>Betaproteobacteria</taxon>
        <taxon>Burkholderiales</taxon>
        <taxon>Burkholderiaceae</taxon>
        <taxon>Paraburkholderia</taxon>
    </lineage>
</organism>
<protein>
    <submittedName>
        <fullName evidence="1">Uncharacterized protein</fullName>
    </submittedName>
</protein>
<comment type="caution">
    <text evidence="1">The sequence shown here is derived from an EMBL/GenBank/DDBJ whole genome shotgun (WGS) entry which is preliminary data.</text>
</comment>
<sequence length="61" mass="7232">MEKRYHVVVVIERTGEVVRLSARPITHEEGCTWLGKIADYPWRRKQLEEVTPHENHTDFST</sequence>
<reference evidence="1 2" key="1">
    <citation type="submission" date="2018-11" db="EMBL/GenBank/DDBJ databases">
        <title>Paraburkholderia sp. DHOA04, isolated from soil.</title>
        <authorList>
            <person name="Gao Z.-H."/>
            <person name="Qiu L.-H."/>
            <person name="Fu J.-C."/>
        </authorList>
    </citation>
    <scope>NUCLEOTIDE SEQUENCE [LARGE SCALE GENOMIC DNA]</scope>
    <source>
        <strain evidence="1 2">DHOA04</strain>
    </source>
</reference>
<name>A0A3N6PMC3_9BURK</name>